<name>S7QA37_GLOTA</name>
<dbReference type="OrthoDB" id="2423701at2759"/>
<dbReference type="EMBL" id="KB469300">
    <property type="protein sequence ID" value="EPQ56228.1"/>
    <property type="molecule type" value="Genomic_DNA"/>
</dbReference>
<evidence type="ECO:0000313" key="2">
    <source>
        <dbReference type="Proteomes" id="UP000030669"/>
    </source>
</evidence>
<dbReference type="STRING" id="670483.S7QA37"/>
<gene>
    <name evidence="1" type="ORF">GLOTRDRAFT_128175</name>
</gene>
<reference evidence="1 2" key="1">
    <citation type="journal article" date="2012" name="Science">
        <title>The Paleozoic origin of enzymatic lignin decomposition reconstructed from 31 fungal genomes.</title>
        <authorList>
            <person name="Floudas D."/>
            <person name="Binder M."/>
            <person name="Riley R."/>
            <person name="Barry K."/>
            <person name="Blanchette R.A."/>
            <person name="Henrissat B."/>
            <person name="Martinez A.T."/>
            <person name="Otillar R."/>
            <person name="Spatafora J.W."/>
            <person name="Yadav J.S."/>
            <person name="Aerts A."/>
            <person name="Benoit I."/>
            <person name="Boyd A."/>
            <person name="Carlson A."/>
            <person name="Copeland A."/>
            <person name="Coutinho P.M."/>
            <person name="de Vries R.P."/>
            <person name="Ferreira P."/>
            <person name="Findley K."/>
            <person name="Foster B."/>
            <person name="Gaskell J."/>
            <person name="Glotzer D."/>
            <person name="Gorecki P."/>
            <person name="Heitman J."/>
            <person name="Hesse C."/>
            <person name="Hori C."/>
            <person name="Igarashi K."/>
            <person name="Jurgens J.A."/>
            <person name="Kallen N."/>
            <person name="Kersten P."/>
            <person name="Kohler A."/>
            <person name="Kuees U."/>
            <person name="Kumar T.K.A."/>
            <person name="Kuo A."/>
            <person name="LaButti K."/>
            <person name="Larrondo L.F."/>
            <person name="Lindquist E."/>
            <person name="Ling A."/>
            <person name="Lombard V."/>
            <person name="Lucas S."/>
            <person name="Lundell T."/>
            <person name="Martin R."/>
            <person name="McLaughlin D.J."/>
            <person name="Morgenstern I."/>
            <person name="Morin E."/>
            <person name="Murat C."/>
            <person name="Nagy L.G."/>
            <person name="Nolan M."/>
            <person name="Ohm R.A."/>
            <person name="Patyshakuliyeva A."/>
            <person name="Rokas A."/>
            <person name="Ruiz-Duenas F.J."/>
            <person name="Sabat G."/>
            <person name="Salamov A."/>
            <person name="Samejima M."/>
            <person name="Schmutz J."/>
            <person name="Slot J.C."/>
            <person name="St John F."/>
            <person name="Stenlid J."/>
            <person name="Sun H."/>
            <person name="Sun S."/>
            <person name="Syed K."/>
            <person name="Tsang A."/>
            <person name="Wiebenga A."/>
            <person name="Young D."/>
            <person name="Pisabarro A."/>
            <person name="Eastwood D.C."/>
            <person name="Martin F."/>
            <person name="Cullen D."/>
            <person name="Grigoriev I.V."/>
            <person name="Hibbett D.S."/>
        </authorList>
    </citation>
    <scope>NUCLEOTIDE SEQUENCE [LARGE SCALE GENOMIC DNA]</scope>
    <source>
        <strain evidence="1 2">ATCC 11539</strain>
    </source>
</reference>
<protein>
    <recommendedName>
        <fullName evidence="3">DUF4470 domain-containing protein</fullName>
    </recommendedName>
</protein>
<dbReference type="eggNOG" id="ENOG502S1W1">
    <property type="taxonomic scope" value="Eukaryota"/>
</dbReference>
<dbReference type="RefSeq" id="XP_007864994.1">
    <property type="nucleotide sequence ID" value="XM_007866803.1"/>
</dbReference>
<dbReference type="OMA" id="MERIRYD"/>
<dbReference type="GeneID" id="19301679"/>
<accession>S7QA37</accession>
<evidence type="ECO:0000313" key="1">
    <source>
        <dbReference type="EMBL" id="EPQ56228.1"/>
    </source>
</evidence>
<evidence type="ECO:0008006" key="3">
    <source>
        <dbReference type="Google" id="ProtNLM"/>
    </source>
</evidence>
<keyword evidence="2" id="KW-1185">Reference proteome</keyword>
<organism evidence="1 2">
    <name type="scientific">Gloeophyllum trabeum (strain ATCC 11539 / FP-39264 / Madison 617)</name>
    <name type="common">Brown rot fungus</name>
    <dbReference type="NCBI Taxonomy" id="670483"/>
    <lineage>
        <taxon>Eukaryota</taxon>
        <taxon>Fungi</taxon>
        <taxon>Dikarya</taxon>
        <taxon>Basidiomycota</taxon>
        <taxon>Agaricomycotina</taxon>
        <taxon>Agaricomycetes</taxon>
        <taxon>Gloeophyllales</taxon>
        <taxon>Gloeophyllaceae</taxon>
        <taxon>Gloeophyllum</taxon>
    </lineage>
</organism>
<dbReference type="Proteomes" id="UP000030669">
    <property type="component" value="Unassembled WGS sequence"/>
</dbReference>
<dbReference type="AlphaFoldDB" id="S7QA37"/>
<sequence length="735" mass="82919">MSIMENWGDGFAQPINTNRLTSAQLSNLAFFFGGVGDARHVFGSLVGFHKARARLSNDKRALVRVHMTLCNINATALARDVCLWLLVQQLNEASDQISELEIKATFMYIFFGVIMPPYCHQRMMTTIDDLEKRLLASPLDLPPWLHTAVNVKTTKMILQNHDYNEYKERSGEGNVCVDPSGDSPCKGRLNPRQREALVDYMLDQFFGHNAASNGDMIFEEAWYEGTSCYLPPPQLWDRHEGFDVYRSMKRGETSNRLSERFHKIPKRVRKTWLPNTTLFDEASDRVNHFYPDLHMDAFQASRQIMEFNERAGLEEEERETDVGKDAPVFMHASHFLDGVVEVIKKCEGHVKLEVLLGELTQELAKMRFGGDHTRPMSFPRHFTRMWLSNVPDYTHGVINTAVYVLPDLQQEYEIAAAASNCLLNTEFSAAGVVEPESQVHTAPPVRRSPLSGMPIATHRGHPRRPRPGIATATKAAILARHPLTKVLLYMLVPGNPGGTGPVRVRLPNSLSAFIGLLIHLGRVAFPAHWLSEFLQSVLRDDVVTDVAPYRGTLPIPLSDLKRRVPRRKVCLHPLRAEMEVLLATAHRGLPFAVPLPEGFATSSNDIGLFETRMTPNFITMMMPMFNNDNTNCLLFYKTAGAENAADIVSRIGDMIEGKNPPKPGSMYIITAPAFLDVRGSFARWYMSKSLFEEMKAEEMRREKWVMVAYRSDVSELVSEPTPSSQWKPAKQGGSY</sequence>
<dbReference type="HOGENOM" id="CLU_017710_1_0_1"/>
<dbReference type="KEGG" id="gtr:GLOTRDRAFT_128175"/>
<proteinExistence type="predicted"/>